<reference evidence="1 2" key="1">
    <citation type="journal article" date="2024" name="ISME J.">
        <title>Tailless and filamentous prophages are predominant in marine Vibrio.</title>
        <authorList>
            <person name="Steensen K."/>
            <person name="Seneca J."/>
            <person name="Bartlau N."/>
            <person name="Yu X.A."/>
            <person name="Hussain F.A."/>
            <person name="Polz M.F."/>
        </authorList>
    </citation>
    <scope>NUCLEOTIDE SEQUENCE [LARGE SCALE GENOMIC DNA]</scope>
    <source>
        <strain evidence="1 2">10N.222.51.A1</strain>
    </source>
</reference>
<dbReference type="EMBL" id="JBFRUW010000003">
    <property type="protein sequence ID" value="MFA0566901.1"/>
    <property type="molecule type" value="Genomic_DNA"/>
</dbReference>
<dbReference type="RefSeq" id="WP_137373079.1">
    <property type="nucleotide sequence ID" value="NZ_AP025490.1"/>
</dbReference>
<sequence length="220" mass="25159">MSNYYIEIQRLVNSALGELSELHKSKKAVDAPIANNHYLVRWVTKAMKSQSFDRCIVADLTRWQKQGRSKGNKADLMFTFKRISAFYARFFPVGEEPKALKDSDVEAFMDKMYEKGWSVSSEDELTTGGKIQFFTDGDHSFALCAKQCDDSFDGEIMARPMNWFVRGNHQEFIESAMEAGFILHKVTDYKSAVKYHGEYIVYPENRGSQLAEMPISLAVD</sequence>
<evidence type="ECO:0000313" key="2">
    <source>
        <dbReference type="Proteomes" id="UP001570417"/>
    </source>
</evidence>
<evidence type="ECO:0000313" key="1">
    <source>
        <dbReference type="EMBL" id="MFA0566901.1"/>
    </source>
</evidence>
<gene>
    <name evidence="1" type="ORF">AB4566_01280</name>
</gene>
<name>A0ABV4N6E7_9VIBR</name>
<organism evidence="1 2">
    <name type="scientific">Vibrio gallaecicus</name>
    <dbReference type="NCBI Taxonomy" id="552386"/>
    <lineage>
        <taxon>Bacteria</taxon>
        <taxon>Pseudomonadati</taxon>
        <taxon>Pseudomonadota</taxon>
        <taxon>Gammaproteobacteria</taxon>
        <taxon>Vibrionales</taxon>
        <taxon>Vibrionaceae</taxon>
        <taxon>Vibrio</taxon>
    </lineage>
</organism>
<keyword evidence="2" id="KW-1185">Reference proteome</keyword>
<dbReference type="Proteomes" id="UP001570417">
    <property type="component" value="Unassembled WGS sequence"/>
</dbReference>
<comment type="caution">
    <text evidence="1">The sequence shown here is derived from an EMBL/GenBank/DDBJ whole genome shotgun (WGS) entry which is preliminary data.</text>
</comment>
<proteinExistence type="predicted"/>
<dbReference type="InterPro" id="IPR021316">
    <property type="entry name" value="DUF2913"/>
</dbReference>
<protein>
    <submittedName>
        <fullName evidence="1">DUF2913 family protein</fullName>
    </submittedName>
</protein>
<accession>A0ABV4N6E7</accession>
<dbReference type="Pfam" id="PF11140">
    <property type="entry name" value="DUF2913"/>
    <property type="match status" value="1"/>
</dbReference>